<dbReference type="InterPro" id="IPR017938">
    <property type="entry name" value="Riboflavin_synthase-like_b-brl"/>
</dbReference>
<keyword evidence="19" id="KW-1185">Reference proteome</keyword>
<reference evidence="18" key="1">
    <citation type="submission" date="2022-08" db="EMBL/GenBank/DDBJ databases">
        <title>Alicyclobacillus dauci DSM2870, complete genome.</title>
        <authorList>
            <person name="Wang Q."/>
            <person name="Cai R."/>
            <person name="Wang Z."/>
        </authorList>
    </citation>
    <scope>NUCLEOTIDE SEQUENCE</scope>
    <source>
        <strain evidence="18">DSM 28700</strain>
    </source>
</reference>
<evidence type="ECO:0000256" key="6">
    <source>
        <dbReference type="ARBA" id="ARBA00022630"/>
    </source>
</evidence>
<feature type="site" description="Influences the redox potential of the prosthetic heme and FAD groups" evidence="15">
    <location>
        <position position="395"/>
    </location>
</feature>
<evidence type="ECO:0000256" key="2">
    <source>
        <dbReference type="ARBA" id="ARBA00008414"/>
    </source>
</evidence>
<keyword evidence="9 15" id="KW-0521">NADP</keyword>
<dbReference type="NCBIfam" id="NF009805">
    <property type="entry name" value="PRK13289.1"/>
    <property type="match status" value="1"/>
</dbReference>
<keyword evidence="4 15" id="KW-0349">Heme</keyword>
<keyword evidence="7 15" id="KW-0479">Metal-binding</keyword>
<feature type="region of interest" description="Reductase" evidence="15">
    <location>
        <begin position="149"/>
        <end position="405"/>
    </location>
</feature>
<dbReference type="InterPro" id="IPR017927">
    <property type="entry name" value="FAD-bd_FR_type"/>
</dbReference>
<dbReference type="PROSITE" id="PS01033">
    <property type="entry name" value="GLOBIN"/>
    <property type="match status" value="1"/>
</dbReference>
<feature type="binding site" description="proximal binding residue" evidence="15">
    <location>
        <position position="85"/>
    </location>
    <ligand>
        <name>heme b</name>
        <dbReference type="ChEBI" id="CHEBI:60344"/>
    </ligand>
    <ligandPart>
        <name>Fe</name>
        <dbReference type="ChEBI" id="CHEBI:18248"/>
    </ligandPart>
</feature>
<feature type="binding site" evidence="15">
    <location>
        <begin position="396"/>
        <end position="399"/>
    </location>
    <ligand>
        <name>FAD</name>
        <dbReference type="ChEBI" id="CHEBI:57692"/>
    </ligand>
</feature>
<evidence type="ECO:0000256" key="11">
    <source>
        <dbReference type="ARBA" id="ARBA00023004"/>
    </source>
</evidence>
<feature type="site" description="Influences the redox potential of the prosthetic heme and FAD groups" evidence="15">
    <location>
        <position position="84"/>
    </location>
</feature>
<dbReference type="EMBL" id="CP104064">
    <property type="protein sequence ID" value="WAH38159.1"/>
    <property type="molecule type" value="Genomic_DNA"/>
</dbReference>
<dbReference type="InterPro" id="IPR001433">
    <property type="entry name" value="OxRdtase_FAD/NAD-bd"/>
</dbReference>
<evidence type="ECO:0000256" key="13">
    <source>
        <dbReference type="ARBA" id="ARBA00048649"/>
    </source>
</evidence>
<comment type="similarity">
    <text evidence="1 15">In the C-terminal section; belongs to the flavoprotein pyridine nucleotide cytochrome reductase family.</text>
</comment>
<organism evidence="18 19">
    <name type="scientific">Alicyclobacillus dauci</name>
    <dbReference type="NCBI Taxonomy" id="1475485"/>
    <lineage>
        <taxon>Bacteria</taxon>
        <taxon>Bacillati</taxon>
        <taxon>Bacillota</taxon>
        <taxon>Bacilli</taxon>
        <taxon>Bacillales</taxon>
        <taxon>Alicyclobacillaceae</taxon>
        <taxon>Alicyclobacillus</taxon>
    </lineage>
</organism>
<keyword evidence="15" id="KW-0216">Detoxification</keyword>
<dbReference type="RefSeq" id="WP_268045719.1">
    <property type="nucleotide sequence ID" value="NZ_CP104064.1"/>
</dbReference>
<dbReference type="PRINTS" id="PR01907">
    <property type="entry name" value="WORMGLOBIN"/>
</dbReference>
<dbReference type="HAMAP" id="MF_01252">
    <property type="entry name" value="Hmp"/>
    <property type="match status" value="1"/>
</dbReference>
<comment type="domain">
    <text evidence="15">Consists of two distinct domains; an N-terminal heme-containing oxygen-binding domain and a C-terminal reductase domain with binding sites for FAD and NAD(P)H.</text>
</comment>
<dbReference type="Pfam" id="PF00042">
    <property type="entry name" value="Globin"/>
    <property type="match status" value="1"/>
</dbReference>
<evidence type="ECO:0000313" key="19">
    <source>
        <dbReference type="Proteomes" id="UP001164803"/>
    </source>
</evidence>
<evidence type="ECO:0000256" key="10">
    <source>
        <dbReference type="ARBA" id="ARBA00023002"/>
    </source>
</evidence>
<dbReference type="InterPro" id="IPR039261">
    <property type="entry name" value="FNR_nucleotide-bd"/>
</dbReference>
<comment type="cofactor">
    <cofactor evidence="15">
        <name>heme b</name>
        <dbReference type="ChEBI" id="CHEBI:60344"/>
    </cofactor>
    <text evidence="15">Binds 1 heme b (iron(II)-protoporphyrin IX) group per subunit.</text>
</comment>
<evidence type="ECO:0000256" key="4">
    <source>
        <dbReference type="ARBA" id="ARBA00022617"/>
    </source>
</evidence>
<evidence type="ECO:0000256" key="15">
    <source>
        <dbReference type="HAMAP-Rule" id="MF_01252"/>
    </source>
</evidence>
<keyword evidence="8 15" id="KW-0274">FAD</keyword>
<comment type="function">
    <text evidence="15">Is involved in NO detoxification in an aerobic process, termed nitric oxide dioxygenase (NOD) reaction that utilizes O(2) and NAD(P)H to convert NO to nitrate, which protects the bacterium from various noxious nitrogen compounds. Therefore, plays a central role in the inducible response to nitrosative stress.</text>
</comment>
<keyword evidence="12 15" id="KW-0520">NAD</keyword>
<evidence type="ECO:0000256" key="1">
    <source>
        <dbReference type="ARBA" id="ARBA00006401"/>
    </source>
</evidence>
<feature type="site" description="Involved in heme-bound ligand stabilization and O-O bond activation" evidence="15">
    <location>
        <position position="29"/>
    </location>
</feature>
<dbReference type="SUPFAM" id="SSF63380">
    <property type="entry name" value="Riboflavin synthase domain-like"/>
    <property type="match status" value="1"/>
</dbReference>
<dbReference type="InterPro" id="IPR000971">
    <property type="entry name" value="Globin"/>
</dbReference>
<sequence>MLSQETKDIIKSTVPVLEIHGTAITTRFYELLFASHPELLNIFNQTNQKQGRQQTALANAVYAAAAHIDHLEDILPTVKQIGHKHRGLGIQPEHYPIVGETLLKAIRDVLGEAATDEIIDAWAQAYGVISDAFISVEHEMYEHATQQPGGWSGFRPFVVSKKVQESEVITSFYLTPQDGGDIATYEPGQYLTLVVDIPGQSYTHRRQYSLSDAPGKPYYRISVKREDARGNLPAGVVSNHLHETIQEGDILQVSAPSGDFVLDMNTKSPIVFLSGGVGMTPLMSMANTLMERRPAHSVTYVHAALNGRVHAFKSDLTEMAKRHPAFRHYVVYERPSNEDRSHAHFAKDGFIDLDWLQTISTQDAEFYFCGPTPFMKAIYKALKQWGVEDTHIHYEFFGPQGSLAD</sequence>
<proteinExistence type="inferred from homology"/>
<feature type="binding site" evidence="15">
    <location>
        <position position="190"/>
    </location>
    <ligand>
        <name>FAD</name>
        <dbReference type="ChEBI" id="CHEBI:57692"/>
    </ligand>
</feature>
<dbReference type="PANTHER" id="PTHR43396">
    <property type="entry name" value="FLAVOHEMOPROTEIN"/>
    <property type="match status" value="1"/>
</dbReference>
<dbReference type="GO" id="GO:0008941">
    <property type="term" value="F:nitric oxide dioxygenase NAD(P)H activity"/>
    <property type="evidence" value="ECO:0007669"/>
    <property type="project" value="UniProtKB-EC"/>
</dbReference>
<dbReference type="Gene3D" id="1.10.490.10">
    <property type="entry name" value="Globins"/>
    <property type="match status" value="1"/>
</dbReference>
<dbReference type="Pfam" id="PF00175">
    <property type="entry name" value="NAD_binding_1"/>
    <property type="match status" value="1"/>
</dbReference>
<dbReference type="SUPFAM" id="SSF52343">
    <property type="entry name" value="Ferredoxin reductase-like, C-terminal NADP-linked domain"/>
    <property type="match status" value="1"/>
</dbReference>
<dbReference type="Proteomes" id="UP001164803">
    <property type="component" value="Chromosome"/>
</dbReference>
<dbReference type="InterPro" id="IPR009050">
    <property type="entry name" value="Globin-like_sf"/>
</dbReference>
<protein>
    <recommendedName>
        <fullName evidence="15">Flavohemoprotein</fullName>
    </recommendedName>
    <alternativeName>
        <fullName evidence="15">Flavohemoglobin</fullName>
    </alternativeName>
    <alternativeName>
        <fullName evidence="15">Hemoglobin-like protein</fullName>
    </alternativeName>
    <alternativeName>
        <fullName evidence="15">Nitric oxide dioxygenase</fullName>
        <shortName evidence="15">NO oxygenase</shortName>
        <shortName evidence="15">NOD</shortName>
        <ecNumber evidence="15">1.14.12.17</ecNumber>
    </alternativeName>
</protein>
<keyword evidence="10 15" id="KW-0560">Oxidoreductase</keyword>
<comment type="cofactor">
    <cofactor evidence="15">
        <name>FAD</name>
        <dbReference type="ChEBI" id="CHEBI:57692"/>
    </cofactor>
    <text evidence="15">Binds 1 FAD per subunit.</text>
</comment>
<gene>
    <name evidence="18" type="primary">hmpA</name>
    <name evidence="15" type="synonym">hmp</name>
    <name evidence="18" type="ORF">NZD86_06640</name>
</gene>
<dbReference type="CDD" id="cd14777">
    <property type="entry name" value="Yhb1-globin-like"/>
    <property type="match status" value="1"/>
</dbReference>
<comment type="catalytic activity">
    <reaction evidence="14 15">
        <text>2 nitric oxide + NADPH + 2 O2 = 2 nitrate + NADP(+) + H(+)</text>
        <dbReference type="Rhea" id="RHEA:19465"/>
        <dbReference type="ChEBI" id="CHEBI:15378"/>
        <dbReference type="ChEBI" id="CHEBI:15379"/>
        <dbReference type="ChEBI" id="CHEBI:16480"/>
        <dbReference type="ChEBI" id="CHEBI:17632"/>
        <dbReference type="ChEBI" id="CHEBI:57783"/>
        <dbReference type="ChEBI" id="CHEBI:58349"/>
        <dbReference type="EC" id="1.14.12.17"/>
    </reaction>
</comment>
<dbReference type="CDD" id="cd06184">
    <property type="entry name" value="flavohem_like_fad_nad_binding"/>
    <property type="match status" value="1"/>
</dbReference>
<evidence type="ECO:0000259" key="17">
    <source>
        <dbReference type="PROSITE" id="PS51384"/>
    </source>
</evidence>
<keyword evidence="5 15" id="KW-0561">Oxygen transport</keyword>
<evidence type="ECO:0000259" key="16">
    <source>
        <dbReference type="PROSITE" id="PS01033"/>
    </source>
</evidence>
<evidence type="ECO:0000256" key="3">
    <source>
        <dbReference type="ARBA" id="ARBA00022448"/>
    </source>
</evidence>
<evidence type="ECO:0000256" key="14">
    <source>
        <dbReference type="ARBA" id="ARBA00049433"/>
    </source>
</evidence>
<feature type="domain" description="FAD-binding FR-type" evidence="17">
    <location>
        <begin position="152"/>
        <end position="263"/>
    </location>
</feature>
<dbReference type="InterPro" id="IPR012292">
    <property type="entry name" value="Globin/Proto"/>
</dbReference>
<dbReference type="InterPro" id="IPR008333">
    <property type="entry name" value="Cbr1-like_FAD-bd_dom"/>
</dbReference>
<comment type="similarity">
    <text evidence="2 15">Belongs to the globin family. Two-domain flavohemoproteins subfamily.</text>
</comment>
<feature type="active site" description="Charge relay system" evidence="15">
    <location>
        <position position="137"/>
    </location>
</feature>
<evidence type="ECO:0000256" key="12">
    <source>
        <dbReference type="ARBA" id="ARBA00023027"/>
    </source>
</evidence>
<keyword evidence="11 15" id="KW-0408">Iron</keyword>
<evidence type="ECO:0000256" key="8">
    <source>
        <dbReference type="ARBA" id="ARBA00022827"/>
    </source>
</evidence>
<dbReference type="SUPFAM" id="SSF46458">
    <property type="entry name" value="Globin-like"/>
    <property type="match status" value="1"/>
</dbReference>
<dbReference type="Gene3D" id="3.40.50.80">
    <property type="entry name" value="Nucleotide-binding domain of ferredoxin-NADP reductase (FNR) module"/>
    <property type="match status" value="1"/>
</dbReference>
<evidence type="ECO:0000256" key="7">
    <source>
        <dbReference type="ARBA" id="ARBA00022723"/>
    </source>
</evidence>
<feature type="domain" description="Globin" evidence="16">
    <location>
        <begin position="1"/>
        <end position="138"/>
    </location>
</feature>
<dbReference type="PANTHER" id="PTHR43396:SF3">
    <property type="entry name" value="FLAVOHEMOPROTEIN"/>
    <property type="match status" value="1"/>
</dbReference>
<accession>A0ABY6Z7C6</accession>
<dbReference type="PROSITE" id="PS51384">
    <property type="entry name" value="FAD_FR"/>
    <property type="match status" value="1"/>
</dbReference>
<dbReference type="InterPro" id="IPR023950">
    <property type="entry name" value="Hmp"/>
</dbReference>
<comment type="catalytic activity">
    <reaction evidence="13 15">
        <text>2 nitric oxide + NADH + 2 O2 = 2 nitrate + NAD(+) + H(+)</text>
        <dbReference type="Rhea" id="RHEA:19469"/>
        <dbReference type="ChEBI" id="CHEBI:15378"/>
        <dbReference type="ChEBI" id="CHEBI:15379"/>
        <dbReference type="ChEBI" id="CHEBI:16480"/>
        <dbReference type="ChEBI" id="CHEBI:17632"/>
        <dbReference type="ChEBI" id="CHEBI:57540"/>
        <dbReference type="ChEBI" id="CHEBI:57945"/>
        <dbReference type="EC" id="1.14.12.17"/>
    </reaction>
</comment>
<keyword evidence="6 15" id="KW-0285">Flavoprotein</keyword>
<evidence type="ECO:0000256" key="5">
    <source>
        <dbReference type="ARBA" id="ARBA00022621"/>
    </source>
</evidence>
<dbReference type="Gene3D" id="2.40.30.10">
    <property type="entry name" value="Translation factors"/>
    <property type="match status" value="1"/>
</dbReference>
<keyword evidence="3 15" id="KW-0813">Transport</keyword>
<dbReference type="EC" id="1.14.12.17" evidence="15"/>
<dbReference type="Pfam" id="PF00970">
    <property type="entry name" value="FAD_binding_6"/>
    <property type="match status" value="1"/>
</dbReference>
<name>A0ABY6Z7C6_9BACL</name>
<comment type="caution">
    <text evidence="15">Lacks conserved residue(s) required for the propagation of feature annotation.</text>
</comment>
<feature type="binding site" evidence="15">
    <location>
        <begin position="206"/>
        <end position="209"/>
    </location>
    <ligand>
        <name>FAD</name>
        <dbReference type="ChEBI" id="CHEBI:57692"/>
    </ligand>
</feature>
<evidence type="ECO:0000256" key="9">
    <source>
        <dbReference type="ARBA" id="ARBA00022857"/>
    </source>
</evidence>
<feature type="active site" description="Charge relay system" evidence="15">
    <location>
        <position position="95"/>
    </location>
</feature>
<evidence type="ECO:0000313" key="18">
    <source>
        <dbReference type="EMBL" id="WAH38159.1"/>
    </source>
</evidence>